<dbReference type="PANTHER" id="PTHR33387:SF3">
    <property type="entry name" value="DUF985 DOMAIN-CONTAINING PROTEIN"/>
    <property type="match status" value="1"/>
</dbReference>
<dbReference type="SUPFAM" id="SSF51182">
    <property type="entry name" value="RmlC-like cupins"/>
    <property type="match status" value="1"/>
</dbReference>
<organism evidence="3 4">
    <name type="scientific">Nocardiopsis coralli</name>
    <dbReference type="NCBI Taxonomy" id="2772213"/>
    <lineage>
        <taxon>Bacteria</taxon>
        <taxon>Bacillati</taxon>
        <taxon>Actinomycetota</taxon>
        <taxon>Actinomycetes</taxon>
        <taxon>Streptosporangiales</taxon>
        <taxon>Nocardiopsidaceae</taxon>
        <taxon>Nocardiopsis</taxon>
    </lineage>
</organism>
<name>A0ABR9P8I5_9ACTN</name>
<evidence type="ECO:0000313" key="3">
    <source>
        <dbReference type="EMBL" id="MBE3000148.1"/>
    </source>
</evidence>
<feature type="domain" description="DUF985" evidence="2">
    <location>
        <begin position="137"/>
        <end position="314"/>
    </location>
</feature>
<feature type="compositionally biased region" description="Basic and acidic residues" evidence="1">
    <location>
        <begin position="173"/>
        <end position="184"/>
    </location>
</feature>
<dbReference type="InterPro" id="IPR039935">
    <property type="entry name" value="YML079W-like"/>
</dbReference>
<evidence type="ECO:0000259" key="2">
    <source>
        <dbReference type="Pfam" id="PF06172"/>
    </source>
</evidence>
<gene>
    <name evidence="3" type="ORF">IDM40_15765</name>
</gene>
<dbReference type="InterPro" id="IPR011051">
    <property type="entry name" value="RmlC_Cupin_sf"/>
</dbReference>
<dbReference type="Gene3D" id="3.20.170.20">
    <property type="entry name" value="Protein of unknown function DUF952"/>
    <property type="match status" value="1"/>
</dbReference>
<protein>
    <submittedName>
        <fullName evidence="3">Cupin domain-containing protein</fullName>
    </submittedName>
</protein>
<dbReference type="SUPFAM" id="SSF56399">
    <property type="entry name" value="ADP-ribosylation"/>
    <property type="match status" value="1"/>
</dbReference>
<feature type="region of interest" description="Disordered" evidence="1">
    <location>
        <begin position="159"/>
        <end position="195"/>
    </location>
</feature>
<accession>A0ABR9P8I5</accession>
<dbReference type="RefSeq" id="WP_193122765.1">
    <property type="nucleotide sequence ID" value="NZ_JADBGI010000013.1"/>
</dbReference>
<dbReference type="InterPro" id="IPR009297">
    <property type="entry name" value="DUF952"/>
</dbReference>
<dbReference type="EMBL" id="JADBGI010000013">
    <property type="protein sequence ID" value="MBE3000148.1"/>
    <property type="molecule type" value="Genomic_DNA"/>
</dbReference>
<keyword evidence="4" id="KW-1185">Reference proteome</keyword>
<dbReference type="InterPro" id="IPR014710">
    <property type="entry name" value="RmlC-like_jellyroll"/>
</dbReference>
<dbReference type="Pfam" id="PF06108">
    <property type="entry name" value="DUF952"/>
    <property type="match status" value="1"/>
</dbReference>
<dbReference type="CDD" id="cd06121">
    <property type="entry name" value="cupin_YML079wp"/>
    <property type="match status" value="1"/>
</dbReference>
<dbReference type="Pfam" id="PF06172">
    <property type="entry name" value="Cupin_5"/>
    <property type="match status" value="1"/>
</dbReference>
<evidence type="ECO:0000313" key="4">
    <source>
        <dbReference type="Proteomes" id="UP000806528"/>
    </source>
</evidence>
<evidence type="ECO:0000256" key="1">
    <source>
        <dbReference type="SAM" id="MobiDB-lite"/>
    </source>
</evidence>
<feature type="region of interest" description="Disordered" evidence="1">
    <location>
        <begin position="12"/>
        <end position="33"/>
    </location>
</feature>
<dbReference type="Proteomes" id="UP000806528">
    <property type="component" value="Unassembled WGS sequence"/>
</dbReference>
<dbReference type="Gene3D" id="2.60.120.10">
    <property type="entry name" value="Jelly Rolls"/>
    <property type="match status" value="1"/>
</dbReference>
<reference evidence="3 4" key="1">
    <citation type="submission" date="2020-09" db="EMBL/GenBank/DDBJ databases">
        <title>Diversity and distribution of actinomycetes associated with coral in the coast of Hainan.</title>
        <authorList>
            <person name="Li F."/>
        </authorList>
    </citation>
    <scope>NUCLEOTIDE SEQUENCE [LARGE SCALE GENOMIC DNA]</scope>
    <source>
        <strain evidence="3 4">HNM0947</strain>
    </source>
</reference>
<proteinExistence type="predicted"/>
<dbReference type="PANTHER" id="PTHR33387">
    <property type="entry name" value="RMLC-LIKE JELLY ROLL FOLD PROTEIN"/>
    <property type="match status" value="1"/>
</dbReference>
<comment type="caution">
    <text evidence="3">The sequence shown here is derived from an EMBL/GenBank/DDBJ whole genome shotgun (WGS) entry which is preliminary data.</text>
</comment>
<sequence>MVHVLHLTELSRWHSDGSDGPDGSDGAGDGDVEAESLHTQGFLHASADEPTLLAVANALYSSATEPLVVLVVETDAVDAEVLWEAADPAPPPGVSGDVLFPHIYGPIPRKAVVGVRHPRRDAAGRFTAFEERPRTAEVLDLLPHPEGGWYRQTWRSGVELRPDRPDYPGGPNHPDRSDRPDNPDSRPGTRATATGIHFLLTPGEESRWHRVRSDEVWVFNRGGPLRLEFGGTGAVPEPGGRAPAPTGQVPAPAGQAPEPGDVRVLGPGIEDGQHLQVLVPAHTWQRARPLDAGSESLVSCFVSPGFDFADFEVAPD</sequence>
<dbReference type="InterPro" id="IPR009327">
    <property type="entry name" value="Cupin_DUF985"/>
</dbReference>